<dbReference type="EMBL" id="CVOQ01000067">
    <property type="protein sequence ID" value="CRI23388.1"/>
    <property type="molecule type" value="Genomic_DNA"/>
</dbReference>
<dbReference type="AlphaFoldDB" id="A0A0U1MWQ5"/>
<dbReference type="InterPro" id="IPR013762">
    <property type="entry name" value="Integrase-like_cat_sf"/>
</dbReference>
<accession>A0A0U1MWQ5</accession>
<organism evidence="1 2">
    <name type="scientific">Staphylococcus aureus</name>
    <dbReference type="NCBI Taxonomy" id="1280"/>
    <lineage>
        <taxon>Bacteria</taxon>
        <taxon>Bacillati</taxon>
        <taxon>Bacillota</taxon>
        <taxon>Bacilli</taxon>
        <taxon>Bacillales</taxon>
        <taxon>Staphylococcaceae</taxon>
        <taxon>Staphylococcus</taxon>
    </lineage>
</organism>
<protein>
    <recommendedName>
        <fullName evidence="3">Integrase</fullName>
    </recommendedName>
</protein>
<name>A0A0U1MWQ5_STAAU</name>
<reference evidence="1 2" key="1">
    <citation type="submission" date="2015-04" db="EMBL/GenBank/DDBJ databases">
        <authorList>
            <person name="Syromyatnikov M.Y."/>
            <person name="Popov V.N."/>
        </authorList>
    </citation>
    <scope>NUCLEOTIDE SEQUENCE [LARGE SCALE GENOMIC DNA]</scope>
    <source>
        <strain evidence="1 2">AH1</strain>
    </source>
</reference>
<dbReference type="GO" id="GO:0006310">
    <property type="term" value="P:DNA recombination"/>
    <property type="evidence" value="ECO:0007669"/>
    <property type="project" value="InterPro"/>
</dbReference>
<dbReference type="Proteomes" id="UP000039437">
    <property type="component" value="Unassembled WGS sequence"/>
</dbReference>
<dbReference type="Gene3D" id="1.10.443.10">
    <property type="entry name" value="Intergrase catalytic core"/>
    <property type="match status" value="1"/>
</dbReference>
<gene>
    <name evidence="1" type="ORF">BN1321_80091</name>
</gene>
<dbReference type="GO" id="GO:0003677">
    <property type="term" value="F:DNA binding"/>
    <property type="evidence" value="ECO:0007669"/>
    <property type="project" value="InterPro"/>
</dbReference>
<evidence type="ECO:0000313" key="1">
    <source>
        <dbReference type="EMBL" id="CRI23388.1"/>
    </source>
</evidence>
<sequence>MVQFQIANGMRIGELFAIKRGNINYKDKPLDIDSAINWITD</sequence>
<dbReference type="GO" id="GO:0015074">
    <property type="term" value="P:DNA integration"/>
    <property type="evidence" value="ECO:0007669"/>
    <property type="project" value="InterPro"/>
</dbReference>
<evidence type="ECO:0000313" key="2">
    <source>
        <dbReference type="Proteomes" id="UP000039437"/>
    </source>
</evidence>
<evidence type="ECO:0008006" key="3">
    <source>
        <dbReference type="Google" id="ProtNLM"/>
    </source>
</evidence>
<proteinExistence type="predicted"/>